<name>A0AAV4QRL5_CAEEX</name>
<organism evidence="1 2">
    <name type="scientific">Caerostris extrusa</name>
    <name type="common">Bark spider</name>
    <name type="synonym">Caerostris bankana</name>
    <dbReference type="NCBI Taxonomy" id="172846"/>
    <lineage>
        <taxon>Eukaryota</taxon>
        <taxon>Metazoa</taxon>
        <taxon>Ecdysozoa</taxon>
        <taxon>Arthropoda</taxon>
        <taxon>Chelicerata</taxon>
        <taxon>Arachnida</taxon>
        <taxon>Araneae</taxon>
        <taxon>Araneomorphae</taxon>
        <taxon>Entelegynae</taxon>
        <taxon>Araneoidea</taxon>
        <taxon>Araneidae</taxon>
        <taxon>Caerostris</taxon>
    </lineage>
</organism>
<comment type="caution">
    <text evidence="1">The sequence shown here is derived from an EMBL/GenBank/DDBJ whole genome shotgun (WGS) entry which is preliminary data.</text>
</comment>
<reference evidence="1 2" key="1">
    <citation type="submission" date="2021-06" db="EMBL/GenBank/DDBJ databases">
        <title>Caerostris extrusa draft genome.</title>
        <authorList>
            <person name="Kono N."/>
            <person name="Arakawa K."/>
        </authorList>
    </citation>
    <scope>NUCLEOTIDE SEQUENCE [LARGE SCALE GENOMIC DNA]</scope>
</reference>
<evidence type="ECO:0000313" key="2">
    <source>
        <dbReference type="Proteomes" id="UP001054945"/>
    </source>
</evidence>
<gene>
    <name evidence="1" type="ORF">CEXT_384831</name>
</gene>
<protein>
    <submittedName>
        <fullName evidence="1">Uncharacterized protein</fullName>
    </submittedName>
</protein>
<evidence type="ECO:0000313" key="1">
    <source>
        <dbReference type="EMBL" id="GIY12313.1"/>
    </source>
</evidence>
<proteinExistence type="predicted"/>
<dbReference type="AlphaFoldDB" id="A0AAV4QRL5"/>
<sequence length="97" mass="10786">MRGDSLAATVGDRRLGRGHYLQNLNKRNRLWRDFMGCGIDLMICHGIGRRAFRTQRVISGGKGAVIGNKSCDQKEISNSVADVSQFRNGFSKPCGDW</sequence>
<dbReference type="EMBL" id="BPLR01006773">
    <property type="protein sequence ID" value="GIY12313.1"/>
    <property type="molecule type" value="Genomic_DNA"/>
</dbReference>
<dbReference type="Proteomes" id="UP001054945">
    <property type="component" value="Unassembled WGS sequence"/>
</dbReference>
<keyword evidence="2" id="KW-1185">Reference proteome</keyword>
<accession>A0AAV4QRL5</accession>